<feature type="binding site" evidence="2">
    <location>
        <begin position="8"/>
        <end position="15"/>
    </location>
    <ligand>
        <name>substrate</name>
    </ligand>
</feature>
<dbReference type="SUPFAM" id="SSF53254">
    <property type="entry name" value="Phosphoglycerate mutase-like"/>
    <property type="match status" value="1"/>
</dbReference>
<dbReference type="Gene3D" id="3.40.50.1240">
    <property type="entry name" value="Phosphoglycerate mutase-like"/>
    <property type="match status" value="1"/>
</dbReference>
<evidence type="ECO:0000256" key="1">
    <source>
        <dbReference type="PIRSR" id="PIRSR613078-1"/>
    </source>
</evidence>
<sequence length="210" mass="22687">MRRLILLRHGQTEYNASNRMQGHLDTELTELGRSQAKQAARDLAELDPQQIVSSDLSRALDTAVSLGDAAGLPVTTDERLRETHLGDWQGMTHLEVDAIASGAREEWRADASLAPPGGESRVDVARRAMPLVQELVDRGDWGSRPVVLVAHGGTIAALTAALLDLPVDRWPVLGGLGNASWVQVTQHDSSAAQWRLDVWNAAARVAGDVL</sequence>
<dbReference type="Proteomes" id="UP000654257">
    <property type="component" value="Unassembled WGS sequence"/>
</dbReference>
<evidence type="ECO:0000313" key="3">
    <source>
        <dbReference type="EMBL" id="GGG02653.1"/>
    </source>
</evidence>
<keyword evidence="4" id="KW-1185">Reference proteome</keyword>
<evidence type="ECO:0000256" key="2">
    <source>
        <dbReference type="PIRSR" id="PIRSR613078-2"/>
    </source>
</evidence>
<dbReference type="EMBL" id="BMCU01000002">
    <property type="protein sequence ID" value="GGG02653.1"/>
    <property type="molecule type" value="Genomic_DNA"/>
</dbReference>
<dbReference type="GO" id="GO:0016791">
    <property type="term" value="F:phosphatase activity"/>
    <property type="evidence" value="ECO:0007669"/>
    <property type="project" value="TreeGrafter"/>
</dbReference>
<proteinExistence type="predicted"/>
<dbReference type="InterPro" id="IPR001345">
    <property type="entry name" value="PG/BPGM_mutase_AS"/>
</dbReference>
<accession>A0A917CWX8</accession>
<feature type="active site" description="Proton donor/acceptor" evidence="1">
    <location>
        <position position="82"/>
    </location>
</feature>
<dbReference type="PROSITE" id="PS00175">
    <property type="entry name" value="PG_MUTASE"/>
    <property type="match status" value="1"/>
</dbReference>
<feature type="binding site" evidence="2">
    <location>
        <position position="58"/>
    </location>
    <ligand>
        <name>substrate</name>
    </ligand>
</feature>
<dbReference type="InterPro" id="IPR029033">
    <property type="entry name" value="His_PPase_superfam"/>
</dbReference>
<gene>
    <name evidence="3" type="ORF">GCM10007304_15860</name>
</gene>
<dbReference type="Pfam" id="PF00300">
    <property type="entry name" value="His_Phos_1"/>
    <property type="match status" value="1"/>
</dbReference>
<reference evidence="3" key="2">
    <citation type="submission" date="2020-09" db="EMBL/GenBank/DDBJ databases">
        <authorList>
            <person name="Sun Q."/>
            <person name="Sedlacek I."/>
        </authorList>
    </citation>
    <scope>NUCLEOTIDE SEQUENCE</scope>
    <source>
        <strain evidence="3">CCM 7905</strain>
    </source>
</reference>
<feature type="active site" description="Tele-phosphohistidine intermediate" evidence="1">
    <location>
        <position position="9"/>
    </location>
</feature>
<dbReference type="PANTHER" id="PTHR48100">
    <property type="entry name" value="BROAD-SPECIFICITY PHOSPHATASE YOR283W-RELATED"/>
    <property type="match status" value="1"/>
</dbReference>
<evidence type="ECO:0000313" key="4">
    <source>
        <dbReference type="Proteomes" id="UP000654257"/>
    </source>
</evidence>
<protein>
    <submittedName>
        <fullName evidence="3">Phosphoglycerate mutase</fullName>
    </submittedName>
</protein>
<dbReference type="InterPro" id="IPR050275">
    <property type="entry name" value="PGM_Phosphatase"/>
</dbReference>
<name>A0A917CWX8_9NOCA</name>
<dbReference type="InterPro" id="IPR013078">
    <property type="entry name" value="His_Pase_superF_clade-1"/>
</dbReference>
<dbReference type="AlphaFoldDB" id="A0A917CWX8"/>
<dbReference type="CDD" id="cd07067">
    <property type="entry name" value="HP_PGM_like"/>
    <property type="match status" value="1"/>
</dbReference>
<reference evidence="3" key="1">
    <citation type="journal article" date="2014" name="Int. J. Syst. Evol. Microbiol.">
        <title>Complete genome sequence of Corynebacterium casei LMG S-19264T (=DSM 44701T), isolated from a smear-ripened cheese.</title>
        <authorList>
            <consortium name="US DOE Joint Genome Institute (JGI-PGF)"/>
            <person name="Walter F."/>
            <person name="Albersmeier A."/>
            <person name="Kalinowski J."/>
            <person name="Ruckert C."/>
        </authorList>
    </citation>
    <scope>NUCLEOTIDE SEQUENCE</scope>
    <source>
        <strain evidence="3">CCM 7905</strain>
    </source>
</reference>
<dbReference type="GO" id="GO:0005737">
    <property type="term" value="C:cytoplasm"/>
    <property type="evidence" value="ECO:0007669"/>
    <property type="project" value="TreeGrafter"/>
</dbReference>
<dbReference type="PANTHER" id="PTHR48100:SF62">
    <property type="entry name" value="GLUCOSYL-3-PHOSPHOGLYCERATE PHOSPHATASE"/>
    <property type="match status" value="1"/>
</dbReference>
<organism evidence="3 4">
    <name type="scientific">Rhodococcoides trifolii</name>
    <dbReference type="NCBI Taxonomy" id="908250"/>
    <lineage>
        <taxon>Bacteria</taxon>
        <taxon>Bacillati</taxon>
        <taxon>Actinomycetota</taxon>
        <taxon>Actinomycetes</taxon>
        <taxon>Mycobacteriales</taxon>
        <taxon>Nocardiaceae</taxon>
        <taxon>Rhodococcoides</taxon>
    </lineage>
</organism>
<dbReference type="SMART" id="SM00855">
    <property type="entry name" value="PGAM"/>
    <property type="match status" value="1"/>
</dbReference>
<comment type="caution">
    <text evidence="3">The sequence shown here is derived from an EMBL/GenBank/DDBJ whole genome shotgun (WGS) entry which is preliminary data.</text>
</comment>
<dbReference type="PIRSF" id="PIRSF000709">
    <property type="entry name" value="6PFK_2-Ptase"/>
    <property type="match status" value="1"/>
</dbReference>